<dbReference type="InterPro" id="IPR036388">
    <property type="entry name" value="WH-like_DNA-bd_sf"/>
</dbReference>
<dbReference type="InterPro" id="IPR050950">
    <property type="entry name" value="HTH-type_LysR_regulators"/>
</dbReference>
<dbReference type="GO" id="GO:0003677">
    <property type="term" value="F:DNA binding"/>
    <property type="evidence" value="ECO:0007669"/>
    <property type="project" value="UniProtKB-KW"/>
</dbReference>
<feature type="domain" description="HTH lysR-type" evidence="5">
    <location>
        <begin position="1"/>
        <end position="58"/>
    </location>
</feature>
<evidence type="ECO:0000256" key="2">
    <source>
        <dbReference type="ARBA" id="ARBA00023015"/>
    </source>
</evidence>
<dbReference type="InterPro" id="IPR036390">
    <property type="entry name" value="WH_DNA-bd_sf"/>
</dbReference>
<dbReference type="SUPFAM" id="SSF53850">
    <property type="entry name" value="Periplasmic binding protein-like II"/>
    <property type="match status" value="1"/>
</dbReference>
<dbReference type="InterPro" id="IPR005119">
    <property type="entry name" value="LysR_subst-bd"/>
</dbReference>
<dbReference type="Gene3D" id="1.10.10.10">
    <property type="entry name" value="Winged helix-like DNA-binding domain superfamily/Winged helix DNA-binding domain"/>
    <property type="match status" value="1"/>
</dbReference>
<dbReference type="STRING" id="419475.A8A54_18445"/>
<evidence type="ECO:0000313" key="6">
    <source>
        <dbReference type="EMBL" id="OYR23922.1"/>
    </source>
</evidence>
<dbReference type="GO" id="GO:0005829">
    <property type="term" value="C:cytosol"/>
    <property type="evidence" value="ECO:0007669"/>
    <property type="project" value="TreeGrafter"/>
</dbReference>
<reference evidence="6 7" key="1">
    <citation type="submission" date="2017-07" db="EMBL/GenBank/DDBJ databases">
        <title>Phylogenetic study on the rhizospheric bacterium Ochrobactrum sp. A44.</title>
        <authorList>
            <person name="Krzyzanowska D.M."/>
            <person name="Ossowicki A."/>
            <person name="Rajewska M."/>
            <person name="Maciag T."/>
            <person name="Kaczynski Z."/>
            <person name="Czerwicka M."/>
            <person name="Jafra S."/>
        </authorList>
    </citation>
    <scope>NUCLEOTIDE SEQUENCE [LARGE SCALE GENOMIC DNA]</scope>
    <source>
        <strain evidence="6 7">CCUG 30717</strain>
    </source>
</reference>
<dbReference type="InterPro" id="IPR000847">
    <property type="entry name" value="LysR_HTH_N"/>
</dbReference>
<dbReference type="SUPFAM" id="SSF46785">
    <property type="entry name" value="Winged helix' DNA-binding domain"/>
    <property type="match status" value="1"/>
</dbReference>
<dbReference type="GO" id="GO:0003700">
    <property type="term" value="F:DNA-binding transcription factor activity"/>
    <property type="evidence" value="ECO:0007669"/>
    <property type="project" value="InterPro"/>
</dbReference>
<dbReference type="PROSITE" id="PS50931">
    <property type="entry name" value="HTH_LYSR"/>
    <property type="match status" value="1"/>
</dbReference>
<dbReference type="AlphaFoldDB" id="A0A256G9X0"/>
<keyword evidence="3" id="KW-0238">DNA-binding</keyword>
<dbReference type="Proteomes" id="UP000216188">
    <property type="component" value="Unassembled WGS sequence"/>
</dbReference>
<evidence type="ECO:0000256" key="3">
    <source>
        <dbReference type="ARBA" id="ARBA00023125"/>
    </source>
</evidence>
<dbReference type="PANTHER" id="PTHR30419:SF8">
    <property type="entry name" value="NITROGEN ASSIMILATION TRANSCRIPTIONAL ACTIVATOR-RELATED"/>
    <property type="match status" value="1"/>
</dbReference>
<dbReference type="Gene3D" id="3.40.190.290">
    <property type="match status" value="1"/>
</dbReference>
<keyword evidence="7" id="KW-1185">Reference proteome</keyword>
<sequence length="298" mass="32621">MQHRSLVYFREVAQTGSLHEASSRLHISTSAISRQIAKLEESLGIVLFERRPRGMVLTAAGELLLQRTQRLAIGMEEALSELRALAGKSHGLIRIASYEGFALDCLTPAIEAFREQHPAVHFHVWVGTSPDICARIKNGSADIGITYSYPPPPDIAIQHIALRPIFAALRSDHPLAGRRSVTLDDLRGEQWAVPDEDRTQRLLLQAALAAKGITFNPVFSTNSMAMLRAYSFSSGTTSITGSPDLVRGNDFDIALVPIEDPILATSALHILTMEGRNLSPTMIRFVDALKALTPPVQN</sequence>
<evidence type="ECO:0000259" key="5">
    <source>
        <dbReference type="PROSITE" id="PS50931"/>
    </source>
</evidence>
<keyword evidence="4" id="KW-0804">Transcription</keyword>
<accession>A0A256G9X0</accession>
<evidence type="ECO:0000313" key="7">
    <source>
        <dbReference type="Proteomes" id="UP000216188"/>
    </source>
</evidence>
<dbReference type="Pfam" id="PF03466">
    <property type="entry name" value="LysR_substrate"/>
    <property type="match status" value="1"/>
</dbReference>
<name>A0A256G9X0_9HYPH</name>
<dbReference type="PRINTS" id="PR00039">
    <property type="entry name" value="HTHLYSR"/>
</dbReference>
<dbReference type="FunFam" id="1.10.10.10:FF:000001">
    <property type="entry name" value="LysR family transcriptional regulator"/>
    <property type="match status" value="1"/>
</dbReference>
<dbReference type="RefSeq" id="WP_094543930.1">
    <property type="nucleotide sequence ID" value="NZ_JBHEEM010000018.1"/>
</dbReference>
<dbReference type="Pfam" id="PF00126">
    <property type="entry name" value="HTH_1"/>
    <property type="match status" value="1"/>
</dbReference>
<dbReference type="PANTHER" id="PTHR30419">
    <property type="entry name" value="HTH-TYPE TRANSCRIPTIONAL REGULATOR YBHD"/>
    <property type="match status" value="1"/>
</dbReference>
<organism evidence="6 7">
    <name type="scientific">Brucella pseudogrignonensis</name>
    <dbReference type="NCBI Taxonomy" id="419475"/>
    <lineage>
        <taxon>Bacteria</taxon>
        <taxon>Pseudomonadati</taxon>
        <taxon>Pseudomonadota</taxon>
        <taxon>Alphaproteobacteria</taxon>
        <taxon>Hyphomicrobiales</taxon>
        <taxon>Brucellaceae</taxon>
        <taxon>Brucella/Ochrobactrum group</taxon>
        <taxon>Brucella</taxon>
    </lineage>
</organism>
<protein>
    <submittedName>
        <fullName evidence="6">LysR substrate binding domain protein</fullName>
    </submittedName>
</protein>
<proteinExistence type="inferred from homology"/>
<evidence type="ECO:0000256" key="1">
    <source>
        <dbReference type="ARBA" id="ARBA00009437"/>
    </source>
</evidence>
<gene>
    <name evidence="6" type="ORF">CEV34_3255</name>
</gene>
<evidence type="ECO:0000256" key="4">
    <source>
        <dbReference type="ARBA" id="ARBA00023163"/>
    </source>
</evidence>
<comment type="similarity">
    <text evidence="1">Belongs to the LysR transcriptional regulatory family.</text>
</comment>
<dbReference type="EMBL" id="NNRM01000037">
    <property type="protein sequence ID" value="OYR23922.1"/>
    <property type="molecule type" value="Genomic_DNA"/>
</dbReference>
<keyword evidence="2" id="KW-0805">Transcription regulation</keyword>
<comment type="caution">
    <text evidence="6">The sequence shown here is derived from an EMBL/GenBank/DDBJ whole genome shotgun (WGS) entry which is preliminary data.</text>
</comment>